<dbReference type="GO" id="GO:0008270">
    <property type="term" value="F:zinc ion binding"/>
    <property type="evidence" value="ECO:0007669"/>
    <property type="project" value="UniProtKB-KW"/>
</dbReference>
<sequence>MTAEVGFYLADTVDEQDQDGGAFTHSFCFDNSLEVVEGKTINKKYDEVRLCYPDKTELYVDGKYLCNRESCGESFDTHRDRNKHIREVEKPVLCPHGCGTRMAYQGYMKKHCDSHKPEGSRQKFTCLVCRRSYMRLEKLTKHKNKKGH</sequence>
<evidence type="ECO:0000313" key="4">
    <source>
        <dbReference type="Proteomes" id="UP000813444"/>
    </source>
</evidence>
<comment type="caution">
    <text evidence="3">The sequence shown here is derived from an EMBL/GenBank/DDBJ whole genome shotgun (WGS) entry which is preliminary data.</text>
</comment>
<dbReference type="Gene3D" id="3.30.160.60">
    <property type="entry name" value="Classic Zinc Finger"/>
    <property type="match status" value="1"/>
</dbReference>
<feature type="domain" description="C2H2-type" evidence="2">
    <location>
        <begin position="124"/>
        <end position="148"/>
    </location>
</feature>
<gene>
    <name evidence="3" type="ORF">B0I35DRAFT_61954</name>
</gene>
<organism evidence="3 4">
    <name type="scientific">Stachybotrys elegans</name>
    <dbReference type="NCBI Taxonomy" id="80388"/>
    <lineage>
        <taxon>Eukaryota</taxon>
        <taxon>Fungi</taxon>
        <taxon>Dikarya</taxon>
        <taxon>Ascomycota</taxon>
        <taxon>Pezizomycotina</taxon>
        <taxon>Sordariomycetes</taxon>
        <taxon>Hypocreomycetidae</taxon>
        <taxon>Hypocreales</taxon>
        <taxon>Stachybotryaceae</taxon>
        <taxon>Stachybotrys</taxon>
    </lineage>
</organism>
<name>A0A8K0SLM2_9HYPO</name>
<proteinExistence type="predicted"/>
<dbReference type="AlphaFoldDB" id="A0A8K0SLM2"/>
<dbReference type="InterPro" id="IPR013087">
    <property type="entry name" value="Znf_C2H2_type"/>
</dbReference>
<dbReference type="OrthoDB" id="654211at2759"/>
<keyword evidence="1" id="KW-0479">Metal-binding</keyword>
<dbReference type="SMART" id="SM00355">
    <property type="entry name" value="ZnF_C2H2"/>
    <property type="match status" value="3"/>
</dbReference>
<evidence type="ECO:0000256" key="1">
    <source>
        <dbReference type="PROSITE-ProRule" id="PRU00042"/>
    </source>
</evidence>
<keyword evidence="1" id="KW-0862">Zinc</keyword>
<reference evidence="3" key="1">
    <citation type="journal article" date="2021" name="Nat. Commun.">
        <title>Genetic determinants of endophytism in the Arabidopsis root mycobiome.</title>
        <authorList>
            <person name="Mesny F."/>
            <person name="Miyauchi S."/>
            <person name="Thiergart T."/>
            <person name="Pickel B."/>
            <person name="Atanasova L."/>
            <person name="Karlsson M."/>
            <person name="Huettel B."/>
            <person name="Barry K.W."/>
            <person name="Haridas S."/>
            <person name="Chen C."/>
            <person name="Bauer D."/>
            <person name="Andreopoulos W."/>
            <person name="Pangilinan J."/>
            <person name="LaButti K."/>
            <person name="Riley R."/>
            <person name="Lipzen A."/>
            <person name="Clum A."/>
            <person name="Drula E."/>
            <person name="Henrissat B."/>
            <person name="Kohler A."/>
            <person name="Grigoriev I.V."/>
            <person name="Martin F.M."/>
            <person name="Hacquard S."/>
        </authorList>
    </citation>
    <scope>NUCLEOTIDE SEQUENCE</scope>
    <source>
        <strain evidence="3">MPI-CAGE-CH-0235</strain>
    </source>
</reference>
<dbReference type="EMBL" id="JAGPNK010000011">
    <property type="protein sequence ID" value="KAH7311241.1"/>
    <property type="molecule type" value="Genomic_DNA"/>
</dbReference>
<dbReference type="PROSITE" id="PS50157">
    <property type="entry name" value="ZINC_FINGER_C2H2_2"/>
    <property type="match status" value="1"/>
</dbReference>
<dbReference type="PROSITE" id="PS00028">
    <property type="entry name" value="ZINC_FINGER_C2H2_1"/>
    <property type="match status" value="1"/>
</dbReference>
<accession>A0A8K0SLM2</accession>
<evidence type="ECO:0000313" key="3">
    <source>
        <dbReference type="EMBL" id="KAH7311241.1"/>
    </source>
</evidence>
<keyword evidence="4" id="KW-1185">Reference proteome</keyword>
<evidence type="ECO:0000259" key="2">
    <source>
        <dbReference type="PROSITE" id="PS50157"/>
    </source>
</evidence>
<dbReference type="Proteomes" id="UP000813444">
    <property type="component" value="Unassembled WGS sequence"/>
</dbReference>
<keyword evidence="1" id="KW-0863">Zinc-finger</keyword>
<protein>
    <recommendedName>
        <fullName evidence="2">C2H2-type domain-containing protein</fullName>
    </recommendedName>
</protein>